<keyword evidence="2" id="KW-1185">Reference proteome</keyword>
<dbReference type="AlphaFoldDB" id="A0A413RQN7"/>
<dbReference type="EMBL" id="QWKP01000104">
    <property type="protein sequence ID" value="RHA44228.1"/>
    <property type="molecule type" value="Genomic_DNA"/>
</dbReference>
<dbReference type="RefSeq" id="WP_118765878.1">
    <property type="nucleotide sequence ID" value="NZ_QWKP01000104.1"/>
</dbReference>
<evidence type="ECO:0000313" key="2">
    <source>
        <dbReference type="Proteomes" id="UP000283374"/>
    </source>
</evidence>
<dbReference type="Gene3D" id="3.30.530.20">
    <property type="match status" value="1"/>
</dbReference>
<dbReference type="Proteomes" id="UP000283374">
    <property type="component" value="Unassembled WGS sequence"/>
</dbReference>
<dbReference type="OrthoDB" id="268331at2"/>
<evidence type="ECO:0000313" key="1">
    <source>
        <dbReference type="EMBL" id="RHA44228.1"/>
    </source>
</evidence>
<accession>A0A413RQN7</accession>
<reference evidence="1 2" key="1">
    <citation type="submission" date="2018-08" db="EMBL/GenBank/DDBJ databases">
        <title>Cellulomonas rhizosphaerae sp. nov., a novel actinomycete isolated from soil.</title>
        <authorList>
            <person name="Tian Y."/>
        </authorList>
    </citation>
    <scope>NUCLEOTIDE SEQUENCE [LARGE SCALE GENOMIC DNA]</scope>
    <source>
        <strain evidence="1 2">NEAU-TCZ24</strain>
    </source>
</reference>
<dbReference type="InterPro" id="IPR023393">
    <property type="entry name" value="START-like_dom_sf"/>
</dbReference>
<evidence type="ECO:0008006" key="3">
    <source>
        <dbReference type="Google" id="ProtNLM"/>
    </source>
</evidence>
<proteinExistence type="predicted"/>
<protein>
    <recommendedName>
        <fullName evidence="3">ATPase</fullName>
    </recommendedName>
</protein>
<dbReference type="SUPFAM" id="SSF55961">
    <property type="entry name" value="Bet v1-like"/>
    <property type="match status" value="1"/>
</dbReference>
<name>A0A413RQN7_9CELL</name>
<gene>
    <name evidence="1" type="ORF">D1825_02330</name>
</gene>
<comment type="caution">
    <text evidence="1">The sequence shown here is derived from an EMBL/GenBank/DDBJ whole genome shotgun (WGS) entry which is preliminary data.</text>
</comment>
<organism evidence="1 2">
    <name type="scientific">Cellulomonas rhizosphaerae</name>
    <dbReference type="NCBI Taxonomy" id="2293719"/>
    <lineage>
        <taxon>Bacteria</taxon>
        <taxon>Bacillati</taxon>
        <taxon>Actinomycetota</taxon>
        <taxon>Actinomycetes</taxon>
        <taxon>Micrococcales</taxon>
        <taxon>Cellulomonadaceae</taxon>
        <taxon>Cellulomonas</taxon>
    </lineage>
</organism>
<sequence length="161" mass="17174">MSSDLEPIRHELVLPGVTPANAFAAYVDLGSWWPAQYTPDAAGFRDARIEPWPGGRVLFLVDPLGEVEWGCVVEAVDGTGASAADPAAPAVARLVHTSTLAQPPGTSSVITVEFVEPLDTLGSTLVRFAHGGWHEGDEQLRAKFGDWPLILARYSARALEG</sequence>